<dbReference type="Proteomes" id="UP000664167">
    <property type="component" value="Unassembled WGS sequence"/>
</dbReference>
<sequence length="426" mass="45612">MGWLGRFGAVAAAYAVFQALFGVLPDDLSGSVSRYCISALGGIAVGSVTFLSAALLQARAARNAAVEAVRDAPGPLPAVVEAACTGLAAELASVEDAGRGRLTGWPHSLGEGDPPVRPTAYGTVYGLLISLELGLPDARLRTSDLVDTLWRLRLDGGGWAARSQGAMARAEVTALVLGALARAGADPVRLAEEAAICETLLTQDRDPSGYDVSFVVTTVIRGLLKAAPSAAALPRLRDALVDGAVVDPERRHLHAWGSRLTAPRGETLAPTAVHTAQAVVALERAAKTLGEDRQARLVREDGIRWLLSCPQEEHTACPDLANKYGVVRRRSPLDPDQREQLTVRHFGAAWLARALMSTGAREVAAEDLHEDVWQRQLAGAVGSVWAQQQDGIWRWADGDLDRPLWMTYQGLSVLRRHALLVYRPHP</sequence>
<dbReference type="InterPro" id="IPR008930">
    <property type="entry name" value="Terpenoid_cyclase/PrenylTrfase"/>
</dbReference>
<keyword evidence="3" id="KW-1185">Reference proteome</keyword>
<keyword evidence="1" id="KW-0812">Transmembrane</keyword>
<feature type="transmembrane region" description="Helical" evidence="1">
    <location>
        <begin position="36"/>
        <end position="56"/>
    </location>
</feature>
<gene>
    <name evidence="2" type="ORF">J0695_31400</name>
</gene>
<dbReference type="EMBL" id="JAFLRJ010000374">
    <property type="protein sequence ID" value="MBO0516246.1"/>
    <property type="molecule type" value="Genomic_DNA"/>
</dbReference>
<evidence type="ECO:0000313" key="2">
    <source>
        <dbReference type="EMBL" id="MBO0516246.1"/>
    </source>
</evidence>
<evidence type="ECO:0000313" key="3">
    <source>
        <dbReference type="Proteomes" id="UP000664167"/>
    </source>
</evidence>
<dbReference type="Gene3D" id="1.50.10.20">
    <property type="match status" value="1"/>
</dbReference>
<name>A0A939FBJ9_9ACTN</name>
<organism evidence="2 3">
    <name type="scientific">Streptomyces beijiangensis</name>
    <dbReference type="NCBI Taxonomy" id="163361"/>
    <lineage>
        <taxon>Bacteria</taxon>
        <taxon>Bacillati</taxon>
        <taxon>Actinomycetota</taxon>
        <taxon>Actinomycetes</taxon>
        <taxon>Kitasatosporales</taxon>
        <taxon>Streptomycetaceae</taxon>
        <taxon>Streptomyces</taxon>
    </lineage>
</organism>
<dbReference type="SUPFAM" id="SSF48239">
    <property type="entry name" value="Terpenoid cyclases/Protein prenyltransferases"/>
    <property type="match status" value="1"/>
</dbReference>
<feature type="transmembrane region" description="Helical" evidence="1">
    <location>
        <begin position="6"/>
        <end position="24"/>
    </location>
</feature>
<proteinExistence type="predicted"/>
<keyword evidence="1" id="KW-0472">Membrane</keyword>
<reference evidence="2" key="1">
    <citation type="submission" date="2021-03" db="EMBL/GenBank/DDBJ databases">
        <title>Streptomyces poriferae sp. nov., a novel marine sponge-derived Actinobacteria species with anti-MRSA activity.</title>
        <authorList>
            <person name="Sandoval-Powers M."/>
            <person name="Kralova S."/>
            <person name="Nguyen G.-S."/>
            <person name="Fawwal D."/>
            <person name="Degnes K."/>
            <person name="Klinkenberg G."/>
            <person name="Sletta H."/>
            <person name="Wentzel A."/>
            <person name="Liles M.R."/>
        </authorList>
    </citation>
    <scope>NUCLEOTIDE SEQUENCE</scope>
    <source>
        <strain evidence="2">DSM 41794</strain>
    </source>
</reference>
<accession>A0A939FBJ9</accession>
<comment type="caution">
    <text evidence="2">The sequence shown here is derived from an EMBL/GenBank/DDBJ whole genome shotgun (WGS) entry which is preliminary data.</text>
</comment>
<protein>
    <submittedName>
        <fullName evidence="2">Uncharacterized protein</fullName>
    </submittedName>
</protein>
<dbReference type="AlphaFoldDB" id="A0A939FBJ9"/>
<evidence type="ECO:0000256" key="1">
    <source>
        <dbReference type="SAM" id="Phobius"/>
    </source>
</evidence>
<keyword evidence="1" id="KW-1133">Transmembrane helix</keyword>